<organism evidence="4 5">
    <name type="scientific">Alloscardovia venturai</name>
    <dbReference type="NCBI Taxonomy" id="1769421"/>
    <lineage>
        <taxon>Bacteria</taxon>
        <taxon>Bacillati</taxon>
        <taxon>Actinomycetota</taxon>
        <taxon>Actinomycetes</taxon>
        <taxon>Bifidobacteriales</taxon>
        <taxon>Bifidobacteriaceae</taxon>
        <taxon>Alloscardovia</taxon>
    </lineage>
</organism>
<comment type="caution">
    <text evidence="4">The sequence shown here is derived from an EMBL/GenBank/DDBJ whole genome shotgun (WGS) entry which is preliminary data.</text>
</comment>
<reference evidence="5" key="1">
    <citation type="journal article" date="2019" name="Int. J. Syst. Evol. Microbiol.">
        <title>The Global Catalogue of Microorganisms (GCM) 10K type strain sequencing project: providing services to taxonomists for standard genome sequencing and annotation.</title>
        <authorList>
            <consortium name="The Broad Institute Genomics Platform"/>
            <consortium name="The Broad Institute Genome Sequencing Center for Infectious Disease"/>
            <person name="Wu L."/>
            <person name="Ma J."/>
        </authorList>
    </citation>
    <scope>NUCLEOTIDE SEQUENCE [LARGE SCALE GENOMIC DNA]</scope>
    <source>
        <strain evidence="5">CCM 8604</strain>
    </source>
</reference>
<evidence type="ECO:0000313" key="5">
    <source>
        <dbReference type="Proteomes" id="UP001597036"/>
    </source>
</evidence>
<evidence type="ECO:0000256" key="1">
    <source>
        <dbReference type="SAM" id="Coils"/>
    </source>
</evidence>
<feature type="compositionally biased region" description="Polar residues" evidence="2">
    <location>
        <begin position="144"/>
        <end position="161"/>
    </location>
</feature>
<accession>A0ABW2Y7X5</accession>
<feature type="compositionally biased region" description="Polar residues" evidence="2">
    <location>
        <begin position="206"/>
        <end position="216"/>
    </location>
</feature>
<keyword evidence="3" id="KW-1133">Transmembrane helix</keyword>
<dbReference type="EMBL" id="JBHTHQ010000013">
    <property type="protein sequence ID" value="MFD0704691.1"/>
    <property type="molecule type" value="Genomic_DNA"/>
</dbReference>
<feature type="coiled-coil region" evidence="1">
    <location>
        <begin position="264"/>
        <end position="291"/>
    </location>
</feature>
<feature type="transmembrane region" description="Helical" evidence="3">
    <location>
        <begin position="223"/>
        <end position="244"/>
    </location>
</feature>
<dbReference type="Proteomes" id="UP001597036">
    <property type="component" value="Unassembled WGS sequence"/>
</dbReference>
<gene>
    <name evidence="4" type="ORF">ACFQY8_02860</name>
</gene>
<sequence>MADLRHDNSDNGDSSNSTHQPEQQPASHESSWDIPNLDGIDFHRITSSATPSSSVSSNTSSSSRGTNYIEPVQDIEMTQSLAQLATNTSTNLKKVTPEDISQRYSSQASDTNNVEDPEATAAFDPLADDALMLPAQLPEDETPLQGSHEPQNQQELQDPQETQKLQTLPELPEESTFTSQFAALVSEDEGEAEGSHTHTNGRHTHTSSAGSSSNGVDRNTRRVLIWGIAGVLAVILIVALTIFIRHTATAATHEQLVNACVTSVKSAQSSSQELQKTINNADAEAKTSSDQVEDTSVLTNIQNAISQANASITKVNNLEKCSADLSDTQLKSITEDANSAISSQSTYQTTITKAKTAVSNSKNAKAVSTAKNELSAKRQEAQTLYTESQDKVADEATRDNLKKAIDSADNLLKQSTKSVTKDQYDDAKRTLNNTMTAVQNSQKAKAEADAKEREKDTDGICAPFAGSFSRGDTQFTLNGDCSITYGDDSSGSPSSCTFADGSTSTCASVDDEDNPQHINWSMQCTSDDNACKSGPVQLFASGLSNGGGDTSKTRISIGGQLFTKN</sequence>
<evidence type="ECO:0000256" key="2">
    <source>
        <dbReference type="SAM" id="MobiDB-lite"/>
    </source>
</evidence>
<proteinExistence type="predicted"/>
<feature type="region of interest" description="Disordered" evidence="2">
    <location>
        <begin position="1"/>
        <end position="74"/>
    </location>
</feature>
<evidence type="ECO:0000256" key="3">
    <source>
        <dbReference type="SAM" id="Phobius"/>
    </source>
</evidence>
<protein>
    <submittedName>
        <fullName evidence="4">Uncharacterized protein</fullName>
    </submittedName>
</protein>
<feature type="compositionally biased region" description="Polar residues" evidence="2">
    <location>
        <begin position="102"/>
        <end position="112"/>
    </location>
</feature>
<feature type="compositionally biased region" description="Low complexity" evidence="2">
    <location>
        <begin position="46"/>
        <end position="63"/>
    </location>
</feature>
<name>A0ABW2Y7X5_9BIFI</name>
<feature type="region of interest" description="Disordered" evidence="2">
    <location>
        <begin position="89"/>
        <end position="115"/>
    </location>
</feature>
<dbReference type="RefSeq" id="WP_377938407.1">
    <property type="nucleotide sequence ID" value="NZ_JBHTHQ010000013.1"/>
</dbReference>
<feature type="region of interest" description="Disordered" evidence="2">
    <location>
        <begin position="186"/>
        <end position="216"/>
    </location>
</feature>
<keyword evidence="3" id="KW-0472">Membrane</keyword>
<keyword evidence="5" id="KW-1185">Reference proteome</keyword>
<feature type="compositionally biased region" description="Polar residues" evidence="2">
    <location>
        <begin position="18"/>
        <end position="29"/>
    </location>
</feature>
<keyword evidence="1" id="KW-0175">Coiled coil</keyword>
<evidence type="ECO:0000313" key="4">
    <source>
        <dbReference type="EMBL" id="MFD0704691.1"/>
    </source>
</evidence>
<feature type="region of interest" description="Disordered" evidence="2">
    <location>
        <begin position="140"/>
        <end position="161"/>
    </location>
</feature>
<keyword evidence="3" id="KW-0812">Transmembrane</keyword>